<dbReference type="GO" id="GO:0003677">
    <property type="term" value="F:DNA binding"/>
    <property type="evidence" value="ECO:0007669"/>
    <property type="project" value="UniProtKB-KW"/>
</dbReference>
<evidence type="ECO:0000313" key="6">
    <source>
        <dbReference type="EMBL" id="EER62328.1"/>
    </source>
</evidence>
<dbReference type="Pfam" id="PF00589">
    <property type="entry name" value="Phage_integrase"/>
    <property type="match status" value="1"/>
</dbReference>
<feature type="domain" description="Tyr recombinase" evidence="5">
    <location>
        <begin position="502"/>
        <end position="755"/>
    </location>
</feature>
<dbReference type="InterPro" id="IPR002104">
    <property type="entry name" value="Integrase_catalytic"/>
</dbReference>
<dbReference type="InterPro" id="IPR010998">
    <property type="entry name" value="Integrase_recombinase_N"/>
</dbReference>
<dbReference type="InterPro" id="IPR022169">
    <property type="entry name" value="DUF3701"/>
</dbReference>
<protein>
    <submittedName>
        <fullName evidence="6">Integrase family protein</fullName>
    </submittedName>
</protein>
<evidence type="ECO:0000259" key="5">
    <source>
        <dbReference type="PROSITE" id="PS51898"/>
    </source>
</evidence>
<comment type="caution">
    <text evidence="6">The sequence shown here is derived from an EMBL/GenBank/DDBJ whole genome shotgun (WGS) entry which is preliminary data.</text>
</comment>
<accession>C5SZD2</accession>
<dbReference type="PROSITE" id="PS51898">
    <property type="entry name" value="TYR_RECOMBINASE"/>
    <property type="match status" value="1"/>
</dbReference>
<dbReference type="SUPFAM" id="SSF56349">
    <property type="entry name" value="DNA breaking-rejoining enzymes"/>
    <property type="match status" value="1"/>
</dbReference>
<dbReference type="InterPro" id="IPR011010">
    <property type="entry name" value="DNA_brk_join_enz"/>
</dbReference>
<dbReference type="Gene3D" id="1.10.443.10">
    <property type="entry name" value="Intergrase catalytic core"/>
    <property type="match status" value="1"/>
</dbReference>
<evidence type="ECO:0000256" key="3">
    <source>
        <dbReference type="ARBA" id="ARBA00023172"/>
    </source>
</evidence>
<name>C5SZD2_ACIDE</name>
<dbReference type="GO" id="GO:0015074">
    <property type="term" value="P:DNA integration"/>
    <property type="evidence" value="ECO:0007669"/>
    <property type="project" value="UniProtKB-KW"/>
</dbReference>
<proteinExistence type="predicted"/>
<evidence type="ECO:0000256" key="1">
    <source>
        <dbReference type="ARBA" id="ARBA00022908"/>
    </source>
</evidence>
<dbReference type="PATRIC" id="fig|573060.9.peg.5138"/>
<keyword evidence="2" id="KW-0238">DNA-binding</keyword>
<dbReference type="InterPro" id="IPR050090">
    <property type="entry name" value="Tyrosine_recombinase_XerCD"/>
</dbReference>
<dbReference type="PANTHER" id="PTHR30349">
    <property type="entry name" value="PHAGE INTEGRASE-RELATED"/>
    <property type="match status" value="1"/>
</dbReference>
<dbReference type="Pfam" id="PF12482">
    <property type="entry name" value="DUF3701"/>
    <property type="match status" value="1"/>
</dbReference>
<keyword evidence="3" id="KW-0233">DNA recombination</keyword>
<dbReference type="InterPro" id="IPR013762">
    <property type="entry name" value="Integrase-like_cat_sf"/>
</dbReference>
<dbReference type="EMBL" id="ACQT01000001">
    <property type="protein sequence ID" value="EER62328.1"/>
    <property type="molecule type" value="Genomic_DNA"/>
</dbReference>
<gene>
    <name evidence="6" type="ORF">AcdelDRAFT_0012</name>
</gene>
<sequence>MNPDSTPAPEPTRILGTALVDIDEAQGSDTKGAHPPKRRRGRPPGTRVQVAHSHVTADEFAFLRALAQGVDLSVAARQYMLWPGRLPERAALAKNVSQLLARVRSGAEGLEDAKTASAMVEALWDLRELEEDPPEATAPAPTEAQPSEVPALPAPAAESAPPTLAEFASRFDEDMYSEAELVEMYREEYPPVQTVLPLANDAMPSKGDASPPAAAVAHQPFGEKVRLRLNAIDWLDEKLGVRPERDLPVKQWLRLTNAQVQALEKAGVITLGNLVDWMALRGEDWYSEVPGYGVQRANALMLWLAKWSIQPSQGLKAPQRKTVGAAPVPAPAGPPEIHFSLQALQANSLTPHFLGENGVFRSNGPNTFTATNDLEAVQGWFDLIKQKSLPTQIAYQRAIERLIRWAFEVRGLPLSSLSTPDLLAFKEFLAAPPPHWIQDENAPRNSRGETWRPLRGPLSDKSLELTFVAICSMYKSWAEKNYLSANPASDIKGSKRKDATMDVMRSFSIQQQEVIARALDEMKDGQTKRRLIAILWLLLLGGLRREEVVSATWGKMRTLRVDGRDTDQMSLEVLGKGNRTRIIPVHPDLYEALLAHRLDREQLMEQNALSWTKQNAVELMPLIGVLDERWIYALDAKRAAERNEARQAKAPTDDVAAGKLTVNSNGALSAAAIYRLLKSFFQKCSVIAGESLKDESSPFKRASTHWLRHTFAHNALRASGKDLELVKTILGHQSITTTALYVKAEMSQRAATINMMTPPK</sequence>
<dbReference type="Gene3D" id="1.10.150.130">
    <property type="match status" value="1"/>
</dbReference>
<feature type="compositionally biased region" description="Low complexity" evidence="4">
    <location>
        <begin position="135"/>
        <end position="161"/>
    </location>
</feature>
<dbReference type="PANTHER" id="PTHR30349:SF89">
    <property type="entry name" value="INTEGRASE_RECOMBINASE"/>
    <property type="match status" value="1"/>
</dbReference>
<reference evidence="6 7" key="1">
    <citation type="submission" date="2009-05" db="EMBL/GenBank/DDBJ databases">
        <title>The draft genome of Acidovorax delafieldii 2AN.</title>
        <authorList>
            <consortium name="US DOE Joint Genome Institute (JGI-PGF)"/>
            <person name="Lucas S."/>
            <person name="Copeland A."/>
            <person name="Lapidus A."/>
            <person name="Glavina del Rio T."/>
            <person name="Tice H."/>
            <person name="Bruce D."/>
            <person name="Goodwin L."/>
            <person name="Pitluck S."/>
            <person name="Larimer F."/>
            <person name="Land M.L."/>
            <person name="Hauser L."/>
            <person name="Shelobolina E.S."/>
            <person name="Picardal F."/>
            <person name="Roden E."/>
            <person name="Emerson D."/>
        </authorList>
    </citation>
    <scope>NUCLEOTIDE SEQUENCE [LARGE SCALE GENOMIC DNA]</scope>
    <source>
        <strain evidence="6 7">2AN</strain>
    </source>
</reference>
<evidence type="ECO:0000256" key="4">
    <source>
        <dbReference type="SAM" id="MobiDB-lite"/>
    </source>
</evidence>
<dbReference type="CDD" id="cd00397">
    <property type="entry name" value="DNA_BRE_C"/>
    <property type="match status" value="1"/>
</dbReference>
<dbReference type="AlphaFoldDB" id="C5SZD2"/>
<evidence type="ECO:0000313" key="7">
    <source>
        <dbReference type="Proteomes" id="UP000003856"/>
    </source>
</evidence>
<feature type="region of interest" description="Disordered" evidence="4">
    <location>
        <begin position="131"/>
        <end position="161"/>
    </location>
</feature>
<organism evidence="6 7">
    <name type="scientific">Acidovorax delafieldii 2AN</name>
    <dbReference type="NCBI Taxonomy" id="573060"/>
    <lineage>
        <taxon>Bacteria</taxon>
        <taxon>Pseudomonadati</taxon>
        <taxon>Pseudomonadota</taxon>
        <taxon>Betaproteobacteria</taxon>
        <taxon>Burkholderiales</taxon>
        <taxon>Comamonadaceae</taxon>
        <taxon>Acidovorax</taxon>
    </lineage>
</organism>
<keyword evidence="1" id="KW-0229">DNA integration</keyword>
<evidence type="ECO:0000256" key="2">
    <source>
        <dbReference type="ARBA" id="ARBA00023125"/>
    </source>
</evidence>
<dbReference type="Proteomes" id="UP000003856">
    <property type="component" value="Unassembled WGS sequence"/>
</dbReference>
<feature type="region of interest" description="Disordered" evidence="4">
    <location>
        <begin position="19"/>
        <end position="47"/>
    </location>
</feature>
<keyword evidence="7" id="KW-1185">Reference proteome</keyword>
<dbReference type="GO" id="GO:0006310">
    <property type="term" value="P:DNA recombination"/>
    <property type="evidence" value="ECO:0007669"/>
    <property type="project" value="UniProtKB-KW"/>
</dbReference>